<protein>
    <recommendedName>
        <fullName evidence="3">ParB/Sulfiredoxin domain-containing protein</fullName>
    </recommendedName>
</protein>
<reference evidence="1 2" key="1">
    <citation type="submission" date="2019-02" db="EMBL/GenBank/DDBJ databases">
        <title>Deep-cultivation of Planctomycetes and their phenomic and genomic characterization uncovers novel biology.</title>
        <authorList>
            <person name="Wiegand S."/>
            <person name="Jogler M."/>
            <person name="Boedeker C."/>
            <person name="Pinto D."/>
            <person name="Vollmers J."/>
            <person name="Rivas-Marin E."/>
            <person name="Kohn T."/>
            <person name="Peeters S.H."/>
            <person name="Heuer A."/>
            <person name="Rast P."/>
            <person name="Oberbeckmann S."/>
            <person name="Bunk B."/>
            <person name="Jeske O."/>
            <person name="Meyerdierks A."/>
            <person name="Storesund J.E."/>
            <person name="Kallscheuer N."/>
            <person name="Luecker S."/>
            <person name="Lage O.M."/>
            <person name="Pohl T."/>
            <person name="Merkel B.J."/>
            <person name="Hornburger P."/>
            <person name="Mueller R.-W."/>
            <person name="Bruemmer F."/>
            <person name="Labrenz M."/>
            <person name="Spormann A.M."/>
            <person name="Op den Camp H."/>
            <person name="Overmann J."/>
            <person name="Amann R."/>
            <person name="Jetten M.S.M."/>
            <person name="Mascher T."/>
            <person name="Medema M.H."/>
            <person name="Devos D.P."/>
            <person name="Kaster A.-K."/>
            <person name="Ovreas L."/>
            <person name="Rohde M."/>
            <person name="Galperin M.Y."/>
            <person name="Jogler C."/>
        </authorList>
    </citation>
    <scope>NUCLEOTIDE SEQUENCE [LARGE SCALE GENOMIC DNA]</scope>
    <source>
        <strain evidence="1 2">Pla85_3_4</strain>
    </source>
</reference>
<dbReference type="OrthoDB" id="292268at2"/>
<sequence>MKIRDRIIDFRRVPADQLLPNPKNWRTHPVAQQDALRGILAEVGIADAVLARETPAGLMLIDGHLRADVSADAVWPVLVLDVDDDEADKLLASHDPLAAMAVADQQKLDELLAGLVVESAALQAMFDDLQPDSGQPDEPEEESPEVEIPEMFQVVVACVSEADQADVYSRLTEEGYRCRVLTL</sequence>
<name>A0A518E0A7_9BACT</name>
<keyword evidence="2" id="KW-1185">Reference proteome</keyword>
<dbReference type="AlphaFoldDB" id="A0A518E0A7"/>
<evidence type="ECO:0000313" key="2">
    <source>
        <dbReference type="Proteomes" id="UP000317648"/>
    </source>
</evidence>
<evidence type="ECO:0000313" key="1">
    <source>
        <dbReference type="EMBL" id="QDU97518.1"/>
    </source>
</evidence>
<gene>
    <name evidence="1" type="ORF">Pla8534_53660</name>
</gene>
<dbReference type="InterPro" id="IPR036086">
    <property type="entry name" value="ParB/Sulfiredoxin_sf"/>
</dbReference>
<dbReference type="RefSeq" id="WP_145056286.1">
    <property type="nucleotide sequence ID" value="NZ_CP036433.1"/>
</dbReference>
<dbReference type="Proteomes" id="UP000317648">
    <property type="component" value="Chromosome"/>
</dbReference>
<organism evidence="1 2">
    <name type="scientific">Lignipirellula cremea</name>
    <dbReference type="NCBI Taxonomy" id="2528010"/>
    <lineage>
        <taxon>Bacteria</taxon>
        <taxon>Pseudomonadati</taxon>
        <taxon>Planctomycetota</taxon>
        <taxon>Planctomycetia</taxon>
        <taxon>Pirellulales</taxon>
        <taxon>Pirellulaceae</taxon>
        <taxon>Lignipirellula</taxon>
    </lineage>
</organism>
<accession>A0A518E0A7</accession>
<dbReference type="KEGG" id="lcre:Pla8534_53660"/>
<evidence type="ECO:0008006" key="3">
    <source>
        <dbReference type="Google" id="ProtNLM"/>
    </source>
</evidence>
<dbReference type="EMBL" id="CP036433">
    <property type="protein sequence ID" value="QDU97518.1"/>
    <property type="molecule type" value="Genomic_DNA"/>
</dbReference>
<dbReference type="SUPFAM" id="SSF110849">
    <property type="entry name" value="ParB/Sulfiredoxin"/>
    <property type="match status" value="1"/>
</dbReference>
<proteinExistence type="predicted"/>